<evidence type="ECO:0008006" key="3">
    <source>
        <dbReference type="Google" id="ProtNLM"/>
    </source>
</evidence>
<organism evidence="2">
    <name type="scientific">Cacopsylla melanoneura</name>
    <dbReference type="NCBI Taxonomy" id="428564"/>
    <lineage>
        <taxon>Eukaryota</taxon>
        <taxon>Metazoa</taxon>
        <taxon>Ecdysozoa</taxon>
        <taxon>Arthropoda</taxon>
        <taxon>Hexapoda</taxon>
        <taxon>Insecta</taxon>
        <taxon>Pterygota</taxon>
        <taxon>Neoptera</taxon>
        <taxon>Paraneoptera</taxon>
        <taxon>Hemiptera</taxon>
        <taxon>Sternorrhyncha</taxon>
        <taxon>Psylloidea</taxon>
        <taxon>Psyllidae</taxon>
        <taxon>Psyllinae</taxon>
        <taxon>Cacopsylla</taxon>
    </lineage>
</organism>
<dbReference type="AlphaFoldDB" id="A0A8D8T0W5"/>
<dbReference type="EMBL" id="HBUF01248757">
    <property type="protein sequence ID" value="CAG6679342.1"/>
    <property type="molecule type" value="Transcribed_RNA"/>
</dbReference>
<keyword evidence="1" id="KW-0732">Signal</keyword>
<accession>A0A8D8T0W5</accession>
<dbReference type="EMBL" id="HBUF01248758">
    <property type="protein sequence ID" value="CAG6679343.1"/>
    <property type="molecule type" value="Transcribed_RNA"/>
</dbReference>
<sequence length="124" mass="14024">MIRARGSRTSHLLLLLVFCVALSFAHESLAMASRRCTVLYTQSVGLGRGSTERFRSDTLDSDYLYLRFEFISFFFSSSFFSSSLPLWSPGVCVVGMLDFESGGWNSSFCFVLFFMAKRSFRALS</sequence>
<evidence type="ECO:0000313" key="2">
    <source>
        <dbReference type="EMBL" id="CAG6679343.1"/>
    </source>
</evidence>
<name>A0A8D8T0W5_9HEMI</name>
<feature type="chain" id="PRO_5036262020" description="Secreted protein" evidence="1">
    <location>
        <begin position="26"/>
        <end position="124"/>
    </location>
</feature>
<evidence type="ECO:0000256" key="1">
    <source>
        <dbReference type="SAM" id="SignalP"/>
    </source>
</evidence>
<feature type="signal peptide" evidence="1">
    <location>
        <begin position="1"/>
        <end position="25"/>
    </location>
</feature>
<protein>
    <recommendedName>
        <fullName evidence="3">Secreted protein</fullName>
    </recommendedName>
</protein>
<proteinExistence type="predicted"/>
<reference evidence="2" key="1">
    <citation type="submission" date="2021-05" db="EMBL/GenBank/DDBJ databases">
        <authorList>
            <person name="Alioto T."/>
            <person name="Alioto T."/>
            <person name="Gomez Garrido J."/>
        </authorList>
    </citation>
    <scope>NUCLEOTIDE SEQUENCE</scope>
</reference>